<sequence>MATNEPKPGGSDTPSTEENKKEYVETVIEYLTLSLLNRICVKESPEPHWGIQTEILSYLYWAVLTRNGEHDDIQIQNSLWQSSPDYETIRRSYLRPNTNNTKLIWLRKTQLSVVTVGEDGYSLWCCCMVQPPPQVNLLQWDGTQGSDRTSARDPANKGCPRACKIGPKGKVKLEPNLQPRFQNSSSILTRNIRTPAPKPHQGINPITQQSKIGKESFGACKNLHHGCTPCLEKQNAQRHQSVKTCSVRSHGTSQTIGKGILTGRRTTLWNCSQPDPNSLKWQTWPPRWPSKFREPLYNVTGPNNYCHLERGRN</sequence>
<accession>A0A9P6B2E4</accession>
<evidence type="ECO:0000313" key="2">
    <source>
        <dbReference type="Proteomes" id="UP000886523"/>
    </source>
</evidence>
<comment type="caution">
    <text evidence="1">The sequence shown here is derived from an EMBL/GenBank/DDBJ whole genome shotgun (WGS) entry which is preliminary data.</text>
</comment>
<evidence type="ECO:0000313" key="1">
    <source>
        <dbReference type="EMBL" id="KAF9515071.1"/>
    </source>
</evidence>
<organism evidence="1 2">
    <name type="scientific">Hydnum rufescens UP504</name>
    <dbReference type="NCBI Taxonomy" id="1448309"/>
    <lineage>
        <taxon>Eukaryota</taxon>
        <taxon>Fungi</taxon>
        <taxon>Dikarya</taxon>
        <taxon>Basidiomycota</taxon>
        <taxon>Agaricomycotina</taxon>
        <taxon>Agaricomycetes</taxon>
        <taxon>Cantharellales</taxon>
        <taxon>Hydnaceae</taxon>
        <taxon>Hydnum</taxon>
    </lineage>
</organism>
<proteinExistence type="predicted"/>
<reference evidence="1" key="1">
    <citation type="journal article" date="2020" name="Nat. Commun.">
        <title>Large-scale genome sequencing of mycorrhizal fungi provides insights into the early evolution of symbiotic traits.</title>
        <authorList>
            <person name="Miyauchi S."/>
            <person name="Kiss E."/>
            <person name="Kuo A."/>
            <person name="Drula E."/>
            <person name="Kohler A."/>
            <person name="Sanchez-Garcia M."/>
            <person name="Morin E."/>
            <person name="Andreopoulos B."/>
            <person name="Barry K.W."/>
            <person name="Bonito G."/>
            <person name="Buee M."/>
            <person name="Carver A."/>
            <person name="Chen C."/>
            <person name="Cichocki N."/>
            <person name="Clum A."/>
            <person name="Culley D."/>
            <person name="Crous P.W."/>
            <person name="Fauchery L."/>
            <person name="Girlanda M."/>
            <person name="Hayes R.D."/>
            <person name="Keri Z."/>
            <person name="LaButti K."/>
            <person name="Lipzen A."/>
            <person name="Lombard V."/>
            <person name="Magnuson J."/>
            <person name="Maillard F."/>
            <person name="Murat C."/>
            <person name="Nolan M."/>
            <person name="Ohm R.A."/>
            <person name="Pangilinan J."/>
            <person name="Pereira M.F."/>
            <person name="Perotto S."/>
            <person name="Peter M."/>
            <person name="Pfister S."/>
            <person name="Riley R."/>
            <person name="Sitrit Y."/>
            <person name="Stielow J.B."/>
            <person name="Szollosi G."/>
            <person name="Zifcakova L."/>
            <person name="Stursova M."/>
            <person name="Spatafora J.W."/>
            <person name="Tedersoo L."/>
            <person name="Vaario L.M."/>
            <person name="Yamada A."/>
            <person name="Yan M."/>
            <person name="Wang P."/>
            <person name="Xu J."/>
            <person name="Bruns T."/>
            <person name="Baldrian P."/>
            <person name="Vilgalys R."/>
            <person name="Dunand C."/>
            <person name="Henrissat B."/>
            <person name="Grigoriev I.V."/>
            <person name="Hibbett D."/>
            <person name="Nagy L.G."/>
            <person name="Martin F.M."/>
        </authorList>
    </citation>
    <scope>NUCLEOTIDE SEQUENCE</scope>
    <source>
        <strain evidence="1">UP504</strain>
    </source>
</reference>
<protein>
    <submittedName>
        <fullName evidence="1">Uncharacterized protein</fullName>
    </submittedName>
</protein>
<gene>
    <name evidence="1" type="ORF">BS47DRAFT_1361323</name>
</gene>
<dbReference type="EMBL" id="MU128954">
    <property type="protein sequence ID" value="KAF9515071.1"/>
    <property type="molecule type" value="Genomic_DNA"/>
</dbReference>
<keyword evidence="2" id="KW-1185">Reference proteome</keyword>
<dbReference type="AlphaFoldDB" id="A0A9P6B2E4"/>
<dbReference type="Proteomes" id="UP000886523">
    <property type="component" value="Unassembled WGS sequence"/>
</dbReference>
<name>A0A9P6B2E4_9AGAM</name>